<keyword evidence="2" id="KW-1185">Reference proteome</keyword>
<protein>
    <submittedName>
        <fullName evidence="1">Uncharacterized protein</fullName>
    </submittedName>
</protein>
<evidence type="ECO:0000313" key="2">
    <source>
        <dbReference type="Proteomes" id="UP000187209"/>
    </source>
</evidence>
<dbReference type="EMBL" id="MPUH01000039">
    <property type="protein sequence ID" value="OMJ93654.1"/>
    <property type="molecule type" value="Genomic_DNA"/>
</dbReference>
<organism evidence="1 2">
    <name type="scientific">Stentor coeruleus</name>
    <dbReference type="NCBI Taxonomy" id="5963"/>
    <lineage>
        <taxon>Eukaryota</taxon>
        <taxon>Sar</taxon>
        <taxon>Alveolata</taxon>
        <taxon>Ciliophora</taxon>
        <taxon>Postciliodesmatophora</taxon>
        <taxon>Heterotrichea</taxon>
        <taxon>Heterotrichida</taxon>
        <taxon>Stentoridae</taxon>
        <taxon>Stentor</taxon>
    </lineage>
</organism>
<sequence length="254" mass="30142">MDQQRKISLDETEPGICYLGCFNDHNLRKAISKPESLKTIREILALFRTKSKKLLKKEYVRTHIIRLFKKAVREVFSSKKLSKKTLKQFESLSPSQIKAYERFTTFIKDYKENLENLVSTEAGPITDGKSKRVTLVKTIAKSFNDNFIKEYFSKSIVRDSFSYFIDYIFAKEDSSELVNSLKYFCCFELEHDEKCTSKWLRLKEFYQVIMIEELNIVDNLHSCDGCYESDFQYTFFDYSYHDERVIEDFEDVLD</sequence>
<reference evidence="1 2" key="1">
    <citation type="submission" date="2016-11" db="EMBL/GenBank/DDBJ databases">
        <title>The macronuclear genome of Stentor coeruleus: a giant cell with tiny introns.</title>
        <authorList>
            <person name="Slabodnick M."/>
            <person name="Ruby J.G."/>
            <person name="Reiff S.B."/>
            <person name="Swart E.C."/>
            <person name="Gosai S."/>
            <person name="Prabakaran S."/>
            <person name="Witkowska E."/>
            <person name="Larue G.E."/>
            <person name="Fisher S."/>
            <person name="Freeman R.M."/>
            <person name="Gunawardena J."/>
            <person name="Chu W."/>
            <person name="Stover N.A."/>
            <person name="Gregory B.D."/>
            <person name="Nowacki M."/>
            <person name="Derisi J."/>
            <person name="Roy S.W."/>
            <person name="Marshall W.F."/>
            <person name="Sood P."/>
        </authorList>
    </citation>
    <scope>NUCLEOTIDE SEQUENCE [LARGE SCALE GENOMIC DNA]</scope>
    <source>
        <strain evidence="1">WM001</strain>
    </source>
</reference>
<gene>
    <name evidence="1" type="ORF">SteCoe_3353</name>
</gene>
<proteinExistence type="predicted"/>
<name>A0A1R2CXC3_9CILI</name>
<comment type="caution">
    <text evidence="1">The sequence shown here is derived from an EMBL/GenBank/DDBJ whole genome shotgun (WGS) entry which is preliminary data.</text>
</comment>
<dbReference type="Proteomes" id="UP000187209">
    <property type="component" value="Unassembled WGS sequence"/>
</dbReference>
<evidence type="ECO:0000313" key="1">
    <source>
        <dbReference type="EMBL" id="OMJ93654.1"/>
    </source>
</evidence>
<accession>A0A1R2CXC3</accession>
<dbReference type="AlphaFoldDB" id="A0A1R2CXC3"/>